<evidence type="ECO:0000313" key="3">
    <source>
        <dbReference type="Proteomes" id="UP000813215"/>
    </source>
</evidence>
<evidence type="ECO:0000256" key="1">
    <source>
        <dbReference type="SAM" id="MobiDB-lite"/>
    </source>
</evidence>
<proteinExistence type="predicted"/>
<comment type="caution">
    <text evidence="2">The sequence shown here is derived from an EMBL/GenBank/DDBJ whole genome shotgun (WGS) entry which is preliminary data.</text>
</comment>
<protein>
    <submittedName>
        <fullName evidence="2">Uncharacterized protein</fullName>
    </submittedName>
</protein>
<dbReference type="Proteomes" id="UP000813215">
    <property type="component" value="Unassembled WGS sequence"/>
</dbReference>
<dbReference type="AlphaFoldDB" id="A0A9E3HDQ0"/>
<organism evidence="2 3">
    <name type="scientific">Pelatocladus maniniholoensis HA4357-MV3</name>
    <dbReference type="NCBI Taxonomy" id="1117104"/>
    <lineage>
        <taxon>Bacteria</taxon>
        <taxon>Bacillati</taxon>
        <taxon>Cyanobacteriota</taxon>
        <taxon>Cyanophyceae</taxon>
        <taxon>Nostocales</taxon>
        <taxon>Nostocaceae</taxon>
        <taxon>Pelatocladus</taxon>
    </lineage>
</organism>
<sequence>MANTINISTAAEQLGISEEQIRFLLEPFYKNYETIKRISTKNFKVLSEQLMEAALAQPENESVDVDAIEAQTTEQPTFLQNRETNDYTTDLDSSSTDGGSDDSDISQDEEESALANIPSEEIELKVRHVLDTNINLSNQVFDLARITQTLAVLAADEAVESFKNIYTVRLNGGIDDFLTEFSQSAINSIEQLRGEKTEDFFATVQTNYSRSNVKENMQKLSEYIV</sequence>
<name>A0A9E3HDQ0_9NOST</name>
<feature type="region of interest" description="Disordered" evidence="1">
    <location>
        <begin position="72"/>
        <end position="117"/>
    </location>
</feature>
<feature type="compositionally biased region" description="Acidic residues" evidence="1">
    <location>
        <begin position="99"/>
        <end position="112"/>
    </location>
</feature>
<evidence type="ECO:0000313" key="2">
    <source>
        <dbReference type="EMBL" id="MBW4435346.1"/>
    </source>
</evidence>
<gene>
    <name evidence="2" type="ORF">KME28_27470</name>
</gene>
<feature type="compositionally biased region" description="Polar residues" evidence="1">
    <location>
        <begin position="72"/>
        <end position="82"/>
    </location>
</feature>
<reference evidence="2" key="2">
    <citation type="journal article" date="2022" name="Microbiol. Resour. Announc.">
        <title>Metagenome Sequencing to Explore Phylogenomics of Terrestrial Cyanobacteria.</title>
        <authorList>
            <person name="Ward R.D."/>
            <person name="Stajich J.E."/>
            <person name="Johansen J.R."/>
            <person name="Huntemann M."/>
            <person name="Clum A."/>
            <person name="Foster B."/>
            <person name="Foster B."/>
            <person name="Roux S."/>
            <person name="Palaniappan K."/>
            <person name="Varghese N."/>
            <person name="Mukherjee S."/>
            <person name="Reddy T.B.K."/>
            <person name="Daum C."/>
            <person name="Copeland A."/>
            <person name="Chen I.A."/>
            <person name="Ivanova N.N."/>
            <person name="Kyrpides N.C."/>
            <person name="Shapiro N."/>
            <person name="Eloe-Fadrosh E.A."/>
            <person name="Pietrasiak N."/>
        </authorList>
    </citation>
    <scope>NUCLEOTIDE SEQUENCE</scope>
    <source>
        <strain evidence="2">HA4357-MV3</strain>
    </source>
</reference>
<accession>A0A9E3HDQ0</accession>
<reference evidence="2" key="1">
    <citation type="submission" date="2021-05" db="EMBL/GenBank/DDBJ databases">
        <authorList>
            <person name="Pietrasiak N."/>
            <person name="Ward R."/>
            <person name="Stajich J.E."/>
            <person name="Kurbessoian T."/>
        </authorList>
    </citation>
    <scope>NUCLEOTIDE SEQUENCE</scope>
    <source>
        <strain evidence="2">HA4357-MV3</strain>
    </source>
</reference>
<dbReference type="EMBL" id="JAHHHW010000164">
    <property type="protein sequence ID" value="MBW4435346.1"/>
    <property type="molecule type" value="Genomic_DNA"/>
</dbReference>
<feature type="compositionally biased region" description="Low complexity" evidence="1">
    <location>
        <begin position="88"/>
        <end position="98"/>
    </location>
</feature>